<feature type="binding site" evidence="16">
    <location>
        <begin position="77"/>
        <end position="80"/>
    </location>
    <ligand>
        <name>substrate</name>
    </ligand>
</feature>
<proteinExistence type="inferred from homology"/>
<comment type="similarity">
    <text evidence="14 16">Belongs to the type III pantothenate kinase family.</text>
</comment>
<keyword evidence="11 16" id="KW-0067">ATP-binding</keyword>
<evidence type="ECO:0000256" key="15">
    <source>
        <dbReference type="ARBA" id="ARBA00040883"/>
    </source>
</evidence>
<dbReference type="HAMAP" id="MF_01274">
    <property type="entry name" value="Pantothen_kinase_3"/>
    <property type="match status" value="1"/>
</dbReference>
<evidence type="ECO:0000256" key="14">
    <source>
        <dbReference type="ARBA" id="ARBA00038036"/>
    </source>
</evidence>
<name>V5WIF7_9SPIO</name>
<evidence type="ECO:0000256" key="10">
    <source>
        <dbReference type="ARBA" id="ARBA00022777"/>
    </source>
</evidence>
<dbReference type="AlphaFoldDB" id="V5WIF7"/>
<dbReference type="Pfam" id="PF03309">
    <property type="entry name" value="Pan_kinase"/>
    <property type="match status" value="1"/>
</dbReference>
<dbReference type="GO" id="GO:0005524">
    <property type="term" value="F:ATP binding"/>
    <property type="evidence" value="ECO:0007669"/>
    <property type="project" value="UniProtKB-UniRule"/>
</dbReference>
<dbReference type="GO" id="GO:0046872">
    <property type="term" value="F:metal ion binding"/>
    <property type="evidence" value="ECO:0007669"/>
    <property type="project" value="UniProtKB-KW"/>
</dbReference>
<sequence>MGARTSDEYEMLIRPFLQRDGIPVEKIEAMAVASVVPELVDTFTRLSNQLLGKDPFFVHSGVDTGLDISIDNSRELGADLVANAVAGYRLVNDLKPNIELKQGKKGAIIVDFGTALTFTMVSHDARILGVAIAPGLNGALKALAGDTAQLPHVKLEAPSRVIGTNTIESIQSGVVFGFTGLVESMVERVKSEMDGETGVVATGGLHHVIDDISSCFDHREPWLHLKGIREVYQRNT</sequence>
<dbReference type="EMBL" id="CP006939">
    <property type="protein sequence ID" value="AHC15602.1"/>
    <property type="molecule type" value="Genomic_DNA"/>
</dbReference>
<evidence type="ECO:0000256" key="11">
    <source>
        <dbReference type="ARBA" id="ARBA00022840"/>
    </source>
</evidence>
<evidence type="ECO:0000256" key="13">
    <source>
        <dbReference type="ARBA" id="ARBA00022993"/>
    </source>
</evidence>
<evidence type="ECO:0000313" key="18">
    <source>
        <dbReference type="Proteomes" id="UP000018680"/>
    </source>
</evidence>
<keyword evidence="13 16" id="KW-0173">Coenzyme A biosynthesis</keyword>
<dbReference type="HOGENOM" id="CLU_066627_1_1_12"/>
<dbReference type="PATRIC" id="fig|1307761.3.peg.2234"/>
<evidence type="ECO:0000313" key="17">
    <source>
        <dbReference type="EMBL" id="AHC15602.1"/>
    </source>
</evidence>
<dbReference type="GO" id="GO:0015937">
    <property type="term" value="P:coenzyme A biosynthetic process"/>
    <property type="evidence" value="ECO:0007669"/>
    <property type="project" value="UniProtKB-UniRule"/>
</dbReference>
<keyword evidence="10 16" id="KW-0418">Kinase</keyword>
<evidence type="ECO:0000256" key="4">
    <source>
        <dbReference type="ARBA" id="ARBA00005225"/>
    </source>
</evidence>
<dbReference type="SUPFAM" id="SSF53067">
    <property type="entry name" value="Actin-like ATPase domain"/>
    <property type="match status" value="2"/>
</dbReference>
<dbReference type="PANTHER" id="PTHR34265:SF1">
    <property type="entry name" value="TYPE III PANTOTHENATE KINASE"/>
    <property type="match status" value="1"/>
</dbReference>
<evidence type="ECO:0000256" key="7">
    <source>
        <dbReference type="ARBA" id="ARBA00022490"/>
    </source>
</evidence>
<feature type="binding site" evidence="16">
    <location>
        <position position="114"/>
    </location>
    <ligand>
        <name>ATP</name>
        <dbReference type="ChEBI" id="CHEBI:30616"/>
    </ligand>
</feature>
<comment type="catalytic activity">
    <reaction evidence="1 16">
        <text>(R)-pantothenate + ATP = (R)-4'-phosphopantothenate + ADP + H(+)</text>
        <dbReference type="Rhea" id="RHEA:16373"/>
        <dbReference type="ChEBI" id="CHEBI:10986"/>
        <dbReference type="ChEBI" id="CHEBI:15378"/>
        <dbReference type="ChEBI" id="CHEBI:29032"/>
        <dbReference type="ChEBI" id="CHEBI:30616"/>
        <dbReference type="ChEBI" id="CHEBI:456216"/>
        <dbReference type="EC" id="2.7.1.33"/>
    </reaction>
</comment>
<dbReference type="PANTHER" id="PTHR34265">
    <property type="entry name" value="TYPE III PANTOTHENATE KINASE"/>
    <property type="match status" value="1"/>
</dbReference>
<dbReference type="GO" id="GO:0005737">
    <property type="term" value="C:cytoplasm"/>
    <property type="evidence" value="ECO:0007669"/>
    <property type="project" value="UniProtKB-SubCell"/>
</dbReference>
<dbReference type="InterPro" id="IPR043129">
    <property type="entry name" value="ATPase_NBD"/>
</dbReference>
<evidence type="ECO:0000256" key="12">
    <source>
        <dbReference type="ARBA" id="ARBA00022958"/>
    </source>
</evidence>
<evidence type="ECO:0000256" key="6">
    <source>
        <dbReference type="ARBA" id="ARBA00012102"/>
    </source>
</evidence>
<evidence type="ECO:0000256" key="5">
    <source>
        <dbReference type="ARBA" id="ARBA00011738"/>
    </source>
</evidence>
<evidence type="ECO:0000256" key="1">
    <source>
        <dbReference type="ARBA" id="ARBA00001206"/>
    </source>
</evidence>
<dbReference type="InterPro" id="IPR004619">
    <property type="entry name" value="Type_III_PanK"/>
</dbReference>
<dbReference type="Proteomes" id="UP000018680">
    <property type="component" value="Chromosome"/>
</dbReference>
<evidence type="ECO:0000256" key="9">
    <source>
        <dbReference type="ARBA" id="ARBA00022741"/>
    </source>
</evidence>
<protein>
    <recommendedName>
        <fullName evidence="15 16">Type III pantothenate kinase</fullName>
        <ecNumber evidence="6 16">2.7.1.33</ecNumber>
    </recommendedName>
    <alternativeName>
        <fullName evidence="16">PanK-III</fullName>
    </alternativeName>
    <alternativeName>
        <fullName evidence="16">Pantothenic acid kinase</fullName>
    </alternativeName>
</protein>
<feature type="binding site" evidence="16">
    <location>
        <position position="111"/>
    </location>
    <ligand>
        <name>K(+)</name>
        <dbReference type="ChEBI" id="CHEBI:29103"/>
    </ligand>
</feature>
<dbReference type="STRING" id="1307761.L21SP2_2241"/>
<evidence type="ECO:0000256" key="8">
    <source>
        <dbReference type="ARBA" id="ARBA00022679"/>
    </source>
</evidence>
<comment type="pathway">
    <text evidence="4 16">Cofactor biosynthesis; coenzyme A biosynthesis; CoA from (R)-pantothenate: step 1/5.</text>
</comment>
<dbReference type="NCBIfam" id="TIGR00671">
    <property type="entry name" value="baf"/>
    <property type="match status" value="1"/>
</dbReference>
<keyword evidence="7 16" id="KW-0963">Cytoplasm</keyword>
<comment type="subcellular location">
    <subcellularLocation>
        <location evidence="3 16">Cytoplasm</location>
    </subcellularLocation>
</comment>
<organism evidence="17 18">
    <name type="scientific">Salinispira pacifica</name>
    <dbReference type="NCBI Taxonomy" id="1307761"/>
    <lineage>
        <taxon>Bacteria</taxon>
        <taxon>Pseudomonadati</taxon>
        <taxon>Spirochaetota</taxon>
        <taxon>Spirochaetia</taxon>
        <taxon>Spirochaetales</taxon>
        <taxon>Spirochaetaceae</taxon>
        <taxon>Salinispira</taxon>
    </lineage>
</organism>
<reference evidence="17 18" key="1">
    <citation type="journal article" date="2015" name="Stand. Genomic Sci.">
        <title>Complete genome sequence and description of Salinispira pacifica gen. nov., sp. nov., a novel spirochaete isolated form a hypersaline microbial mat.</title>
        <authorList>
            <person name="Ben Hania W."/>
            <person name="Joseph M."/>
            <person name="Schumann P."/>
            <person name="Bunk B."/>
            <person name="Fiebig A."/>
            <person name="Sproer C."/>
            <person name="Klenk H.P."/>
            <person name="Fardeau M.L."/>
            <person name="Spring S."/>
        </authorList>
    </citation>
    <scope>NUCLEOTIDE SEQUENCE [LARGE SCALE GENOMIC DNA]</scope>
    <source>
        <strain evidence="17 18">L21-RPul-D2</strain>
    </source>
</reference>
<keyword evidence="9 16" id="KW-0547">Nucleotide-binding</keyword>
<comment type="subunit">
    <text evidence="5 16">Homodimer.</text>
</comment>
<gene>
    <name evidence="16" type="primary">coaX</name>
    <name evidence="17" type="ORF">L21SP2_2241</name>
</gene>
<dbReference type="CDD" id="cd24015">
    <property type="entry name" value="ASKHA_NBD_PanK-III"/>
    <property type="match status" value="1"/>
</dbReference>
<accession>V5WIF7</accession>
<comment type="cofactor">
    <cofactor evidence="16">
        <name>NH4(+)</name>
        <dbReference type="ChEBI" id="CHEBI:28938"/>
    </cofactor>
    <cofactor evidence="16">
        <name>K(+)</name>
        <dbReference type="ChEBI" id="CHEBI:29103"/>
    </cofactor>
    <text evidence="16">A monovalent cation. Ammonium or potassium.</text>
</comment>
<feature type="binding site" evidence="16">
    <location>
        <position position="166"/>
    </location>
    <ligand>
        <name>substrate</name>
    </ligand>
</feature>
<keyword evidence="16" id="KW-0479">Metal-binding</keyword>
<dbReference type="eggNOG" id="COG1521">
    <property type="taxonomic scope" value="Bacteria"/>
</dbReference>
<dbReference type="UniPathway" id="UPA00241">
    <property type="reaction ID" value="UER00352"/>
</dbReference>
<dbReference type="Gene3D" id="3.30.420.40">
    <property type="match status" value="2"/>
</dbReference>
<comment type="cofactor">
    <cofactor evidence="2">
        <name>K(+)</name>
        <dbReference type="ChEBI" id="CHEBI:29103"/>
    </cofactor>
</comment>
<keyword evidence="8 16" id="KW-0808">Transferase</keyword>
<feature type="active site" description="Proton acceptor" evidence="16">
    <location>
        <position position="79"/>
    </location>
</feature>
<keyword evidence="12 16" id="KW-0630">Potassium</keyword>
<evidence type="ECO:0000256" key="3">
    <source>
        <dbReference type="ARBA" id="ARBA00004496"/>
    </source>
</evidence>
<comment type="caution">
    <text evidence="16">Lacks conserved residue(s) required for the propagation of feature annotation.</text>
</comment>
<dbReference type="GO" id="GO:0004594">
    <property type="term" value="F:pantothenate kinase activity"/>
    <property type="evidence" value="ECO:0007669"/>
    <property type="project" value="UniProtKB-UniRule"/>
</dbReference>
<evidence type="ECO:0000256" key="2">
    <source>
        <dbReference type="ARBA" id="ARBA00001958"/>
    </source>
</evidence>
<keyword evidence="18" id="KW-1185">Reference proteome</keyword>
<dbReference type="KEGG" id="slr:L21SP2_2241"/>
<evidence type="ECO:0000256" key="16">
    <source>
        <dbReference type="HAMAP-Rule" id="MF_01274"/>
    </source>
</evidence>
<dbReference type="EC" id="2.7.1.33" evidence="6 16"/>
<comment type="function">
    <text evidence="16">Catalyzes the phosphorylation of pantothenate (Pan), the first step in CoA biosynthesis.</text>
</comment>